<keyword evidence="12 15" id="KW-0460">Magnesium</keyword>
<keyword evidence="5 15" id="KW-0963">Cytoplasm</keyword>
<feature type="binding site" description="in other chain" evidence="15">
    <location>
        <begin position="185"/>
        <end position="187"/>
    </location>
    <ligand>
        <name>ADP</name>
        <dbReference type="ChEBI" id="CHEBI:456216"/>
        <note>allosteric activator; ligand shared between dimeric partners</note>
    </ligand>
</feature>
<feature type="binding site" evidence="15">
    <location>
        <begin position="102"/>
        <end position="105"/>
    </location>
    <ligand>
        <name>ATP</name>
        <dbReference type="ChEBI" id="CHEBI:30616"/>
    </ligand>
</feature>
<feature type="binding site" description="in other chain" evidence="15">
    <location>
        <begin position="169"/>
        <end position="171"/>
    </location>
    <ligand>
        <name>substrate</name>
        <note>ligand shared between dimeric partners</note>
    </ligand>
</feature>
<organism evidence="17 18">
    <name type="scientific">Ruoffia tabacinasalis</name>
    <dbReference type="NCBI Taxonomy" id="87458"/>
    <lineage>
        <taxon>Bacteria</taxon>
        <taxon>Bacillati</taxon>
        <taxon>Bacillota</taxon>
        <taxon>Bacilli</taxon>
        <taxon>Lactobacillales</taxon>
        <taxon>Aerococcaceae</taxon>
        <taxon>Ruoffia</taxon>
    </lineage>
</organism>
<evidence type="ECO:0000256" key="11">
    <source>
        <dbReference type="ARBA" id="ARBA00022840"/>
    </source>
</evidence>
<evidence type="ECO:0000256" key="10">
    <source>
        <dbReference type="ARBA" id="ARBA00022777"/>
    </source>
</evidence>
<comment type="caution">
    <text evidence="17">The sequence shown here is derived from an EMBL/GenBank/DDBJ whole genome shotgun (WGS) entry which is preliminary data.</text>
</comment>
<evidence type="ECO:0000256" key="5">
    <source>
        <dbReference type="ARBA" id="ARBA00022490"/>
    </source>
</evidence>
<name>A0A5R9EIS0_9LACT</name>
<feature type="binding site" evidence="15">
    <location>
        <position position="11"/>
    </location>
    <ligand>
        <name>ATP</name>
        <dbReference type="ChEBI" id="CHEBI:30616"/>
    </ligand>
</feature>
<dbReference type="Proteomes" id="UP000306420">
    <property type="component" value="Unassembled WGS sequence"/>
</dbReference>
<dbReference type="AlphaFoldDB" id="A0A5R9EIS0"/>
<feature type="active site" description="Proton acceptor" evidence="15">
    <location>
        <position position="127"/>
    </location>
</feature>
<evidence type="ECO:0000256" key="14">
    <source>
        <dbReference type="ARBA" id="ARBA00048070"/>
    </source>
</evidence>
<comment type="catalytic activity">
    <reaction evidence="14 15">
        <text>beta-D-fructose 6-phosphate + ATP = beta-D-fructose 1,6-bisphosphate + ADP + H(+)</text>
        <dbReference type="Rhea" id="RHEA:16109"/>
        <dbReference type="ChEBI" id="CHEBI:15378"/>
        <dbReference type="ChEBI" id="CHEBI:30616"/>
        <dbReference type="ChEBI" id="CHEBI:32966"/>
        <dbReference type="ChEBI" id="CHEBI:57634"/>
        <dbReference type="ChEBI" id="CHEBI:456216"/>
        <dbReference type="EC" id="2.7.1.11"/>
    </reaction>
</comment>
<dbReference type="NCBIfam" id="NF002872">
    <property type="entry name" value="PRK03202.1"/>
    <property type="match status" value="1"/>
</dbReference>
<dbReference type="Pfam" id="PF00365">
    <property type="entry name" value="PFK"/>
    <property type="match status" value="1"/>
</dbReference>
<dbReference type="PANTHER" id="PTHR13697:SF4">
    <property type="entry name" value="ATP-DEPENDENT 6-PHOSPHOFRUCTOKINASE"/>
    <property type="match status" value="1"/>
</dbReference>
<feature type="binding site" description="in other chain" evidence="15">
    <location>
        <begin position="213"/>
        <end position="215"/>
    </location>
    <ligand>
        <name>ADP</name>
        <dbReference type="ChEBI" id="CHEBI:456216"/>
        <note>allosteric activator; ligand shared between dimeric partners</note>
    </ligand>
</feature>
<protein>
    <recommendedName>
        <fullName evidence="15">ATP-dependent 6-phosphofructokinase</fullName>
        <shortName evidence="15">ATP-PFK</shortName>
        <shortName evidence="15">Phosphofructokinase</shortName>
        <ecNumber evidence="15">2.7.1.11</ecNumber>
    </recommendedName>
    <alternativeName>
        <fullName evidence="15">Phosphohexokinase</fullName>
    </alternativeName>
</protein>
<feature type="binding site" evidence="15">
    <location>
        <position position="244"/>
    </location>
    <ligand>
        <name>substrate</name>
        <note>ligand shared between dimeric partners</note>
    </ligand>
</feature>
<dbReference type="FunFam" id="3.40.50.460:FF:000002">
    <property type="entry name" value="ATP-dependent 6-phosphofructokinase"/>
    <property type="match status" value="1"/>
</dbReference>
<dbReference type="InterPro" id="IPR012003">
    <property type="entry name" value="ATP_PFK_prok-type"/>
</dbReference>
<keyword evidence="7 15" id="KW-0808">Transferase</keyword>
<dbReference type="PIRSF" id="PIRSF000532">
    <property type="entry name" value="ATP_PFK_prok"/>
    <property type="match status" value="1"/>
</dbReference>
<proteinExistence type="inferred from homology"/>
<dbReference type="InterPro" id="IPR012828">
    <property type="entry name" value="PFKA_ATP_prok"/>
</dbReference>
<feature type="binding site" description="in other chain" evidence="15">
    <location>
        <begin position="125"/>
        <end position="127"/>
    </location>
    <ligand>
        <name>substrate</name>
        <note>ligand shared between dimeric partners</note>
    </ligand>
</feature>
<comment type="caution">
    <text evidence="15">Lacks conserved residue(s) required for the propagation of feature annotation.</text>
</comment>
<feature type="binding site" description="in other chain" evidence="15">
    <location>
        <begin position="250"/>
        <end position="253"/>
    </location>
    <ligand>
        <name>substrate</name>
        <note>ligand shared between dimeric partners</note>
    </ligand>
</feature>
<dbReference type="GO" id="GO:0061621">
    <property type="term" value="P:canonical glycolysis"/>
    <property type="evidence" value="ECO:0007669"/>
    <property type="project" value="TreeGrafter"/>
</dbReference>
<dbReference type="GO" id="GO:0030388">
    <property type="term" value="P:fructose 1,6-bisphosphate metabolic process"/>
    <property type="evidence" value="ECO:0007669"/>
    <property type="project" value="TreeGrafter"/>
</dbReference>
<dbReference type="Gene3D" id="3.40.50.460">
    <property type="entry name" value="Phosphofructokinase domain"/>
    <property type="match status" value="1"/>
</dbReference>
<dbReference type="UniPathway" id="UPA00109">
    <property type="reaction ID" value="UER00182"/>
</dbReference>
<dbReference type="EMBL" id="VBSP01000003">
    <property type="protein sequence ID" value="TLQ49210.1"/>
    <property type="molecule type" value="Genomic_DNA"/>
</dbReference>
<keyword evidence="10 15" id="KW-0418">Kinase</keyword>
<evidence type="ECO:0000256" key="4">
    <source>
        <dbReference type="ARBA" id="ARBA00004679"/>
    </source>
</evidence>
<dbReference type="RefSeq" id="WP_138403741.1">
    <property type="nucleotide sequence ID" value="NZ_VBSP01000003.1"/>
</dbReference>
<comment type="function">
    <text evidence="2 15">Catalyzes the phosphorylation of D-fructose 6-phosphate to fructose 1,6-bisphosphate by ATP, the first committing step of glycolysis.</text>
</comment>
<evidence type="ECO:0000256" key="3">
    <source>
        <dbReference type="ARBA" id="ARBA00004496"/>
    </source>
</evidence>
<dbReference type="InterPro" id="IPR015912">
    <property type="entry name" value="Phosphofructokinase_CS"/>
</dbReference>
<evidence type="ECO:0000256" key="1">
    <source>
        <dbReference type="ARBA" id="ARBA00001946"/>
    </source>
</evidence>
<feature type="binding site" evidence="15">
    <location>
        <position position="103"/>
    </location>
    <ligand>
        <name>Mg(2+)</name>
        <dbReference type="ChEBI" id="CHEBI:18420"/>
        <note>catalytic</note>
    </ligand>
</feature>
<dbReference type="GO" id="GO:0046872">
    <property type="term" value="F:metal ion binding"/>
    <property type="evidence" value="ECO:0007669"/>
    <property type="project" value="UniProtKB-KW"/>
</dbReference>
<feature type="binding site" evidence="15">
    <location>
        <begin position="72"/>
        <end position="73"/>
    </location>
    <ligand>
        <name>ATP</name>
        <dbReference type="ChEBI" id="CHEBI:30616"/>
    </ligand>
</feature>
<comment type="subunit">
    <text evidence="15">Homotetramer.</text>
</comment>
<dbReference type="GO" id="GO:0005945">
    <property type="term" value="C:6-phosphofructokinase complex"/>
    <property type="evidence" value="ECO:0007669"/>
    <property type="project" value="TreeGrafter"/>
</dbReference>
<evidence type="ECO:0000256" key="6">
    <source>
        <dbReference type="ARBA" id="ARBA00022533"/>
    </source>
</evidence>
<feature type="domain" description="Phosphofructokinase" evidence="16">
    <location>
        <begin position="3"/>
        <end position="276"/>
    </location>
</feature>
<dbReference type="GO" id="GO:0005524">
    <property type="term" value="F:ATP binding"/>
    <property type="evidence" value="ECO:0007669"/>
    <property type="project" value="UniProtKB-UniRule"/>
</dbReference>
<evidence type="ECO:0000256" key="7">
    <source>
        <dbReference type="ARBA" id="ARBA00022679"/>
    </source>
</evidence>
<evidence type="ECO:0000256" key="12">
    <source>
        <dbReference type="ARBA" id="ARBA00022842"/>
    </source>
</evidence>
<dbReference type="InterPro" id="IPR035966">
    <property type="entry name" value="PKF_sf"/>
</dbReference>
<dbReference type="PROSITE" id="PS00433">
    <property type="entry name" value="PHOSPHOFRUCTOKINASE"/>
    <property type="match status" value="1"/>
</dbReference>
<keyword evidence="6 15" id="KW-0021">Allosteric enzyme</keyword>
<feature type="binding site" evidence="15">
    <location>
        <position position="162"/>
    </location>
    <ligand>
        <name>substrate</name>
        <note>ligand shared between dimeric partners</note>
    </ligand>
</feature>
<dbReference type="HAMAP" id="MF_00339">
    <property type="entry name" value="Phosphofructokinase_I_B1"/>
    <property type="match status" value="1"/>
</dbReference>
<evidence type="ECO:0000256" key="8">
    <source>
        <dbReference type="ARBA" id="ARBA00022723"/>
    </source>
</evidence>
<comment type="subcellular location">
    <subcellularLocation>
        <location evidence="3 15">Cytoplasm</location>
    </subcellularLocation>
</comment>
<keyword evidence="9 15" id="KW-0547">Nucleotide-binding</keyword>
<comment type="pathway">
    <text evidence="4 15">Carbohydrate degradation; glycolysis; D-glyceraldehyde 3-phosphate and glycerone phosphate from D-glucose: step 3/4.</text>
</comment>
<evidence type="ECO:0000256" key="9">
    <source>
        <dbReference type="ARBA" id="ARBA00022741"/>
    </source>
</evidence>
<gene>
    <name evidence="15 17" type="primary">pfkA</name>
    <name evidence="17" type="ORF">FEZ33_01930</name>
</gene>
<dbReference type="GO" id="GO:0042802">
    <property type="term" value="F:identical protein binding"/>
    <property type="evidence" value="ECO:0007669"/>
    <property type="project" value="TreeGrafter"/>
</dbReference>
<dbReference type="InterPro" id="IPR022953">
    <property type="entry name" value="ATP_PFK"/>
</dbReference>
<dbReference type="PRINTS" id="PR00476">
    <property type="entry name" value="PHFRCTKINASE"/>
</dbReference>
<comment type="activity regulation">
    <text evidence="15">Allosterically activated by ADP and other diphosphonucleosides, and allosterically inhibited by phosphoenolpyruvate.</text>
</comment>
<dbReference type="EC" id="2.7.1.11" evidence="15"/>
<comment type="similarity">
    <text evidence="15">Belongs to the phosphofructokinase type A (PFKA) family. ATP-dependent PFK group I subfamily. Prokaryotic clade 'B1' sub-subfamily.</text>
</comment>
<dbReference type="GO" id="GO:0006002">
    <property type="term" value="P:fructose 6-phosphate metabolic process"/>
    <property type="evidence" value="ECO:0007669"/>
    <property type="project" value="UniProtKB-UniRule"/>
</dbReference>
<evidence type="ECO:0000313" key="17">
    <source>
        <dbReference type="EMBL" id="TLQ49210.1"/>
    </source>
</evidence>
<evidence type="ECO:0000256" key="15">
    <source>
        <dbReference type="HAMAP-Rule" id="MF_00339"/>
    </source>
</evidence>
<dbReference type="SUPFAM" id="SSF53784">
    <property type="entry name" value="Phosphofructokinase"/>
    <property type="match status" value="1"/>
</dbReference>
<dbReference type="GO" id="GO:0070095">
    <property type="term" value="F:fructose-6-phosphate binding"/>
    <property type="evidence" value="ECO:0007669"/>
    <property type="project" value="TreeGrafter"/>
</dbReference>
<accession>A0A5R9EIS0</accession>
<keyword evidence="13 15" id="KW-0324">Glycolysis</keyword>
<dbReference type="NCBIfam" id="TIGR02482">
    <property type="entry name" value="PFKA_ATP"/>
    <property type="match status" value="1"/>
</dbReference>
<dbReference type="PANTHER" id="PTHR13697">
    <property type="entry name" value="PHOSPHOFRUCTOKINASE"/>
    <property type="match status" value="1"/>
</dbReference>
<dbReference type="InterPro" id="IPR000023">
    <property type="entry name" value="Phosphofructokinase_dom"/>
</dbReference>
<dbReference type="FunFam" id="3.40.50.450:FF:000001">
    <property type="entry name" value="ATP-dependent 6-phosphofructokinase"/>
    <property type="match status" value="1"/>
</dbReference>
<feature type="binding site" description="in other chain" evidence="15">
    <location>
        <position position="222"/>
    </location>
    <ligand>
        <name>substrate</name>
        <note>ligand shared between dimeric partners</note>
    </ligand>
</feature>
<evidence type="ECO:0000259" key="16">
    <source>
        <dbReference type="Pfam" id="PF00365"/>
    </source>
</evidence>
<dbReference type="GO" id="GO:0016208">
    <property type="term" value="F:AMP binding"/>
    <property type="evidence" value="ECO:0007669"/>
    <property type="project" value="TreeGrafter"/>
</dbReference>
<keyword evidence="8 15" id="KW-0479">Metal-binding</keyword>
<dbReference type="GO" id="GO:0003872">
    <property type="term" value="F:6-phosphofructokinase activity"/>
    <property type="evidence" value="ECO:0007669"/>
    <property type="project" value="UniProtKB-UniRule"/>
</dbReference>
<comment type="cofactor">
    <cofactor evidence="1 15">
        <name>Mg(2+)</name>
        <dbReference type="ChEBI" id="CHEBI:18420"/>
    </cofactor>
</comment>
<sequence>MKRIAVLTSGGDAPGMNAAVRAVVEQGIHHGLEVYGVYYGYRGLVEGDFRLLTLSDVHHNIRRGGTMLYSARYPEFKHKENQEKAISQLEKFGIDALVVIGGDGSFAGALSLSKLGFPAVGIPGTIDNDIPGTEYTIGFDSAVSVALDAIDKISDTAASHNRTFVVEVMGRHAGDIAIWAGVAAGADAIIIPEEEFLIEDVVRRTEAGRSAGKDYSLVVLAEGAMDVDNFVEQFQELAPDQSVRGVTLSHIQRGGTPTARDRVFATLMGARSVDLLIEGQKAIYLGVREEQLTVFDIVETLEKTEHHVRQDLFQLNQELTDRGN</sequence>
<dbReference type="Gene3D" id="3.40.50.450">
    <property type="match status" value="1"/>
</dbReference>
<evidence type="ECO:0000256" key="13">
    <source>
        <dbReference type="ARBA" id="ARBA00023152"/>
    </source>
</evidence>
<dbReference type="GO" id="GO:0048029">
    <property type="term" value="F:monosaccharide binding"/>
    <property type="evidence" value="ECO:0007669"/>
    <property type="project" value="TreeGrafter"/>
</dbReference>
<evidence type="ECO:0000256" key="2">
    <source>
        <dbReference type="ARBA" id="ARBA00002659"/>
    </source>
</evidence>
<reference evidence="17 18" key="1">
    <citation type="submission" date="2019-05" db="EMBL/GenBank/DDBJ databases">
        <title>The metagenome of a microbial culture collection derived from dairy environment covers the genomic content of the human microbiome.</title>
        <authorList>
            <person name="Roder T."/>
            <person name="Wuthrich D."/>
            <person name="Sattari Z."/>
            <person name="Von Ah U."/>
            <person name="Bar C."/>
            <person name="Ronchi F."/>
            <person name="Macpherson A.J."/>
            <person name="Ganal-Vonarburg S.C."/>
            <person name="Bruggmann R."/>
            <person name="Vergeres G."/>
        </authorList>
    </citation>
    <scope>NUCLEOTIDE SEQUENCE [LARGE SCALE GENOMIC DNA]</scope>
    <source>
        <strain evidence="17 18">FAM 24227</strain>
    </source>
</reference>
<evidence type="ECO:0000313" key="18">
    <source>
        <dbReference type="Proteomes" id="UP000306420"/>
    </source>
</evidence>
<keyword evidence="11 15" id="KW-0067">ATP-binding</keyword>
<dbReference type="OrthoDB" id="9802503at2"/>